<name>A0A284QRA5_ARMOS</name>
<evidence type="ECO:0000313" key="4">
    <source>
        <dbReference type="Proteomes" id="UP000219338"/>
    </source>
</evidence>
<evidence type="ECO:0000256" key="1">
    <source>
        <dbReference type="ARBA" id="ARBA00005788"/>
    </source>
</evidence>
<keyword evidence="4" id="KW-1185">Reference proteome</keyword>
<dbReference type="EMBL" id="FUEG01000001">
    <property type="protein sequence ID" value="SJK98995.1"/>
    <property type="molecule type" value="Genomic_DNA"/>
</dbReference>
<protein>
    <recommendedName>
        <fullName evidence="2">Mug135-like C-terminal domain-containing protein</fullName>
    </recommendedName>
</protein>
<dbReference type="Pfam" id="PF08593">
    <property type="entry name" value="Mug135_C"/>
    <property type="match status" value="1"/>
</dbReference>
<comment type="similarity">
    <text evidence="1">Belongs to the UPF0612 family.</text>
</comment>
<reference evidence="4" key="1">
    <citation type="journal article" date="2017" name="Nat. Ecol. Evol.">
        <title>Genome expansion and lineage-specific genetic innovations in the forest pathogenic fungi Armillaria.</title>
        <authorList>
            <person name="Sipos G."/>
            <person name="Prasanna A.N."/>
            <person name="Walter M.C."/>
            <person name="O'Connor E."/>
            <person name="Balint B."/>
            <person name="Krizsan K."/>
            <person name="Kiss B."/>
            <person name="Hess J."/>
            <person name="Varga T."/>
            <person name="Slot J."/>
            <person name="Riley R."/>
            <person name="Boka B."/>
            <person name="Rigling D."/>
            <person name="Barry K."/>
            <person name="Lee J."/>
            <person name="Mihaltcheva S."/>
            <person name="LaButti K."/>
            <person name="Lipzen A."/>
            <person name="Waldron R."/>
            <person name="Moloney N.M."/>
            <person name="Sperisen C."/>
            <person name="Kredics L."/>
            <person name="Vagvoelgyi C."/>
            <person name="Patrignani A."/>
            <person name="Fitzpatrick D."/>
            <person name="Nagy I."/>
            <person name="Doyle S."/>
            <person name="Anderson J.B."/>
            <person name="Grigoriev I.V."/>
            <person name="Gueldener U."/>
            <person name="Muensterkoetter M."/>
            <person name="Nagy L.G."/>
        </authorList>
    </citation>
    <scope>NUCLEOTIDE SEQUENCE [LARGE SCALE GENOMIC DNA]</scope>
    <source>
        <strain evidence="4">C18/9</strain>
    </source>
</reference>
<dbReference type="Gene3D" id="1.20.5.1070">
    <property type="entry name" value="Head and neck region of the ectodomain of NDV fusion glycoprotein"/>
    <property type="match status" value="1"/>
</dbReference>
<dbReference type="OMA" id="EDMEDQM"/>
<dbReference type="Proteomes" id="UP000219338">
    <property type="component" value="Unassembled WGS sequence"/>
</dbReference>
<proteinExistence type="inferred from homology"/>
<evidence type="ECO:0000313" key="3">
    <source>
        <dbReference type="EMBL" id="SJK98995.1"/>
    </source>
</evidence>
<dbReference type="InterPro" id="IPR013902">
    <property type="entry name" value="Mug135-like_C"/>
</dbReference>
<organism evidence="3 4">
    <name type="scientific">Armillaria ostoyae</name>
    <name type="common">Armillaria root rot fungus</name>
    <dbReference type="NCBI Taxonomy" id="47428"/>
    <lineage>
        <taxon>Eukaryota</taxon>
        <taxon>Fungi</taxon>
        <taxon>Dikarya</taxon>
        <taxon>Basidiomycota</taxon>
        <taxon>Agaricomycotina</taxon>
        <taxon>Agaricomycetes</taxon>
        <taxon>Agaricomycetidae</taxon>
        <taxon>Agaricales</taxon>
        <taxon>Marasmiineae</taxon>
        <taxon>Physalacriaceae</taxon>
        <taxon>Armillaria</taxon>
    </lineage>
</organism>
<accession>A0A284QRA5</accession>
<feature type="domain" description="Mug135-like C-terminal" evidence="2">
    <location>
        <begin position="134"/>
        <end position="198"/>
    </location>
</feature>
<dbReference type="OrthoDB" id="2887878at2759"/>
<evidence type="ECO:0000259" key="2">
    <source>
        <dbReference type="Pfam" id="PF08593"/>
    </source>
</evidence>
<gene>
    <name evidence="3" type="ORF">ARMOST_02276</name>
</gene>
<dbReference type="AlphaFoldDB" id="A0A284QRA5"/>
<sequence length="201" mass="22999">MDITNPTILGLFALLARIETRLEDMEDQMQRSDFNTDRRLSRIEDCLRRIERSSEGIEGRIEDMDSRFDEVDSKLEDIDTDMLTDGISDAIKEGFDELSKEGLDLTAINHNSNIYLAIKDEQQRGNHIPWGDINMAEVPFPGGRKPSTLALPLLNNPSVIDSLSNNVLLQYYRGYYPQKAVPESRDKRIKAIWKAIGWKLV</sequence>